<feature type="coiled-coil region" evidence="1">
    <location>
        <begin position="241"/>
        <end position="268"/>
    </location>
</feature>
<dbReference type="AlphaFoldDB" id="A0A2N5W1D5"/>
<evidence type="ECO:0000313" key="3">
    <source>
        <dbReference type="EMBL" id="PLW56027.1"/>
    </source>
</evidence>
<accession>A0A2N5W1D5</accession>
<protein>
    <submittedName>
        <fullName evidence="3">Uncharacterized protein</fullName>
    </submittedName>
</protein>
<evidence type="ECO:0000313" key="2">
    <source>
        <dbReference type="EMBL" id="PLW10094.1"/>
    </source>
</evidence>
<dbReference type="Proteomes" id="UP000235388">
    <property type="component" value="Unassembled WGS sequence"/>
</dbReference>
<dbReference type="EMBL" id="PGCI01000978">
    <property type="protein sequence ID" value="PLW10094.1"/>
    <property type="molecule type" value="Genomic_DNA"/>
</dbReference>
<dbReference type="EMBL" id="PGCJ01000025">
    <property type="protein sequence ID" value="PLW56027.1"/>
    <property type="molecule type" value="Genomic_DNA"/>
</dbReference>
<evidence type="ECO:0000256" key="1">
    <source>
        <dbReference type="SAM" id="Coils"/>
    </source>
</evidence>
<comment type="caution">
    <text evidence="3">The sequence shown here is derived from an EMBL/GenBank/DDBJ whole genome shotgun (WGS) entry which is preliminary data.</text>
</comment>
<proteinExistence type="predicted"/>
<evidence type="ECO:0000313" key="4">
    <source>
        <dbReference type="Proteomes" id="UP000235388"/>
    </source>
</evidence>
<keyword evidence="4" id="KW-1185">Reference proteome</keyword>
<dbReference type="Proteomes" id="UP000235392">
    <property type="component" value="Unassembled WGS sequence"/>
</dbReference>
<organism evidence="3 4">
    <name type="scientific">Puccinia coronata f. sp. avenae</name>
    <dbReference type="NCBI Taxonomy" id="200324"/>
    <lineage>
        <taxon>Eukaryota</taxon>
        <taxon>Fungi</taxon>
        <taxon>Dikarya</taxon>
        <taxon>Basidiomycota</taxon>
        <taxon>Pucciniomycotina</taxon>
        <taxon>Pucciniomycetes</taxon>
        <taxon>Pucciniales</taxon>
        <taxon>Pucciniaceae</taxon>
        <taxon>Puccinia</taxon>
    </lineage>
</organism>
<keyword evidence="1" id="KW-0175">Coiled coil</keyword>
<reference evidence="4 5" key="1">
    <citation type="submission" date="2017-11" db="EMBL/GenBank/DDBJ databases">
        <title>De novo assembly and phasing of dikaryotic genomes from two isolates of Puccinia coronata f. sp. avenae, the causal agent of oat crown rust.</title>
        <authorList>
            <person name="Miller M.E."/>
            <person name="Zhang Y."/>
            <person name="Omidvar V."/>
            <person name="Sperschneider J."/>
            <person name="Schwessinger B."/>
            <person name="Raley C."/>
            <person name="Palmer J.M."/>
            <person name="Garnica D."/>
            <person name="Upadhyaya N."/>
            <person name="Rathjen J."/>
            <person name="Taylor J.M."/>
            <person name="Park R.F."/>
            <person name="Dodds P.N."/>
            <person name="Hirsch C.D."/>
            <person name="Kianian S.F."/>
            <person name="Figueroa M."/>
        </authorList>
    </citation>
    <scope>NUCLEOTIDE SEQUENCE [LARGE SCALE GENOMIC DNA]</scope>
    <source>
        <strain evidence="3">12NC29</strain>
        <strain evidence="2">12SD80</strain>
    </source>
</reference>
<sequence>MDTPLANAHDEAASITKIQPASANQHLDPLLFPLNLVEEMVQSGWEERAEQRCGLFGWNNDCIVDLIRFGGRLYDTHLELIVHTDASSLESACSERSELLLREYTCLYYVQRNGMLTEYTQLIKAWVIIQKDFQTAEHNIQDNVTTCLARRGMDSTIFFLFKNAVDDHRVIHLFPLVTALGTTRPSKRLAKGIFFLVEATRAKYNARKQLLALDHLHKRQALMSRKMLEEVCYKQLFMEQEKQHRALVEDIKAKIEELDGEIFDAKEEGQTHQCYMRKIRKLQFTPTSVASTSSS</sequence>
<evidence type="ECO:0000313" key="5">
    <source>
        <dbReference type="Proteomes" id="UP000235392"/>
    </source>
</evidence>
<name>A0A2N5W1D5_9BASI</name>
<gene>
    <name evidence="3" type="ORF">PCANC_03895</name>
    <name evidence="2" type="ORF">PCASD_22573</name>
</gene>